<comment type="caution">
    <text evidence="1">The sequence shown here is derived from an EMBL/GenBank/DDBJ whole genome shotgun (WGS) entry which is preliminary data.</text>
</comment>
<name>A0ABW4DTP5_9RHOB</name>
<gene>
    <name evidence="1" type="ORF">ACFQ5P_00020</name>
</gene>
<evidence type="ECO:0000313" key="2">
    <source>
        <dbReference type="Proteomes" id="UP001597302"/>
    </source>
</evidence>
<protein>
    <submittedName>
        <fullName evidence="1">Uncharacterized protein</fullName>
    </submittedName>
</protein>
<accession>A0ABW4DTP5</accession>
<organism evidence="1 2">
    <name type="scientific">Paracoccus nototheniae</name>
    <dbReference type="NCBI Taxonomy" id="2489002"/>
    <lineage>
        <taxon>Bacteria</taxon>
        <taxon>Pseudomonadati</taxon>
        <taxon>Pseudomonadota</taxon>
        <taxon>Alphaproteobacteria</taxon>
        <taxon>Rhodobacterales</taxon>
        <taxon>Paracoccaceae</taxon>
        <taxon>Paracoccus</taxon>
    </lineage>
</organism>
<dbReference type="EMBL" id="JBHTOQ010000002">
    <property type="protein sequence ID" value="MFD1479670.1"/>
    <property type="molecule type" value="Genomic_DNA"/>
</dbReference>
<evidence type="ECO:0000313" key="1">
    <source>
        <dbReference type="EMBL" id="MFD1479670.1"/>
    </source>
</evidence>
<reference evidence="2" key="1">
    <citation type="journal article" date="2019" name="Int. J. Syst. Evol. Microbiol.">
        <title>The Global Catalogue of Microorganisms (GCM) 10K type strain sequencing project: providing services to taxonomists for standard genome sequencing and annotation.</title>
        <authorList>
            <consortium name="The Broad Institute Genomics Platform"/>
            <consortium name="The Broad Institute Genome Sequencing Center for Infectious Disease"/>
            <person name="Wu L."/>
            <person name="Ma J."/>
        </authorList>
    </citation>
    <scope>NUCLEOTIDE SEQUENCE [LARGE SCALE GENOMIC DNA]</scope>
    <source>
        <strain evidence="2">CCM 8875</strain>
    </source>
</reference>
<sequence length="116" mass="12921">MTDTIPTIPDAPATHWQLTELIAQLKTFNNLLHELLQDRDQPAISDVIRDYLIAIQKIDESFAAVTQRLIAALGRQDTVDRSAQDQNLAERLDRLEAKIGLILGLLGHPMRGPSEA</sequence>
<dbReference type="Proteomes" id="UP001597302">
    <property type="component" value="Unassembled WGS sequence"/>
</dbReference>
<dbReference type="RefSeq" id="WP_131578444.1">
    <property type="nucleotide sequence ID" value="NZ_CBCSAJ010000113.1"/>
</dbReference>
<proteinExistence type="predicted"/>
<keyword evidence="2" id="KW-1185">Reference proteome</keyword>